<dbReference type="Gene3D" id="3.40.109.10">
    <property type="entry name" value="NADH Oxidase"/>
    <property type="match status" value="1"/>
</dbReference>
<evidence type="ECO:0000256" key="1">
    <source>
        <dbReference type="ARBA" id="ARBA00007118"/>
    </source>
</evidence>
<keyword evidence="3 7" id="KW-0288">FMN</keyword>
<dbReference type="SUPFAM" id="SSF55469">
    <property type="entry name" value="FMN-dependent nitroreductase-like"/>
    <property type="match status" value="1"/>
</dbReference>
<evidence type="ECO:0000256" key="4">
    <source>
        <dbReference type="ARBA" id="ARBA00022857"/>
    </source>
</evidence>
<dbReference type="GO" id="GO:0016491">
    <property type="term" value="F:oxidoreductase activity"/>
    <property type="evidence" value="ECO:0007669"/>
    <property type="project" value="UniProtKB-UniRule"/>
</dbReference>
<keyword evidence="2 7" id="KW-0285">Flavoprotein</keyword>
<organism evidence="10 11">
    <name type="scientific">Alginatibacterium sediminis</name>
    <dbReference type="NCBI Taxonomy" id="2164068"/>
    <lineage>
        <taxon>Bacteria</taxon>
        <taxon>Pseudomonadati</taxon>
        <taxon>Pseudomonadota</taxon>
        <taxon>Gammaproteobacteria</taxon>
        <taxon>Alteromonadales</taxon>
        <taxon>Alteromonadaceae</taxon>
        <taxon>Alginatibacterium</taxon>
    </lineage>
</organism>
<keyword evidence="5 7" id="KW-0560">Oxidoreductase</keyword>
<name>A0A420EIE7_9ALTE</name>
<dbReference type="PIRSF" id="PIRSF000232">
    <property type="entry name" value="YdjA"/>
    <property type="match status" value="1"/>
</dbReference>
<evidence type="ECO:0000256" key="6">
    <source>
        <dbReference type="ARBA" id="ARBA00023027"/>
    </source>
</evidence>
<dbReference type="InterPro" id="IPR000415">
    <property type="entry name" value="Nitroreductase-like"/>
</dbReference>
<evidence type="ECO:0000313" key="10">
    <source>
        <dbReference type="EMBL" id="RKF20427.1"/>
    </source>
</evidence>
<evidence type="ECO:0000256" key="8">
    <source>
        <dbReference type="PIRSR" id="PIRSR000232-1"/>
    </source>
</evidence>
<protein>
    <recommendedName>
        <fullName evidence="7">Putative NAD(P)H nitroreductase</fullName>
        <ecNumber evidence="7">1.-.-.-</ecNumber>
    </recommendedName>
</protein>
<dbReference type="RefSeq" id="WP_120354431.1">
    <property type="nucleotide sequence ID" value="NZ_RAQO01000004.1"/>
</dbReference>
<dbReference type="AlphaFoldDB" id="A0A420EIE7"/>
<proteinExistence type="inferred from homology"/>
<dbReference type="PANTHER" id="PTHR43821">
    <property type="entry name" value="NAD(P)H NITROREDUCTASE YDJA-RELATED"/>
    <property type="match status" value="1"/>
</dbReference>
<evidence type="ECO:0000256" key="5">
    <source>
        <dbReference type="ARBA" id="ARBA00023002"/>
    </source>
</evidence>
<dbReference type="InterPro" id="IPR052530">
    <property type="entry name" value="NAD(P)H_nitroreductase"/>
</dbReference>
<dbReference type="CDD" id="cd02135">
    <property type="entry name" value="YdjA-like"/>
    <property type="match status" value="1"/>
</dbReference>
<evidence type="ECO:0000313" key="11">
    <source>
        <dbReference type="Proteomes" id="UP000286482"/>
    </source>
</evidence>
<dbReference type="InterPro" id="IPR026021">
    <property type="entry name" value="YdjA-like"/>
</dbReference>
<dbReference type="NCBIfam" id="NF008088">
    <property type="entry name" value="PRK10828.1"/>
    <property type="match status" value="1"/>
</dbReference>
<feature type="binding site" evidence="8">
    <location>
        <position position="35"/>
    </location>
    <ligand>
        <name>FMN</name>
        <dbReference type="ChEBI" id="CHEBI:58210"/>
        <note>ligand shared between dimeric partners</note>
    </ligand>
</feature>
<evidence type="ECO:0000259" key="9">
    <source>
        <dbReference type="Pfam" id="PF00881"/>
    </source>
</evidence>
<dbReference type="OrthoDB" id="9804207at2"/>
<sequence length="179" mass="19472">MDALELLLNRQSCARLAGPSPEGTELETIWQAGLRVPDHGGLHPWRFIHVSGEGLDRLSEIFSAAALNDGSDVEKAKLMPYRAPVITIVVSSPRDHDKVPQIEQLLSAGCCVQAMQMCAQALGYNGIWRTGAMAYSKIVNEELGLLDHESVVGFLYLGAAMSKAKKPRQHSISDFVSSI</sequence>
<feature type="binding site" evidence="8">
    <location>
        <position position="39"/>
    </location>
    <ligand>
        <name>FMN</name>
        <dbReference type="ChEBI" id="CHEBI:58210"/>
        <note>ligand shared between dimeric partners</note>
    </ligand>
</feature>
<keyword evidence="4 7" id="KW-0521">NADP</keyword>
<keyword evidence="6 7" id="KW-0520">NAD</keyword>
<evidence type="ECO:0000256" key="7">
    <source>
        <dbReference type="PIRNR" id="PIRNR000232"/>
    </source>
</evidence>
<feature type="domain" description="Nitroreductase" evidence="9">
    <location>
        <begin position="9"/>
        <end position="158"/>
    </location>
</feature>
<reference evidence="10 11" key="1">
    <citation type="submission" date="2018-09" db="EMBL/GenBank/DDBJ databases">
        <authorList>
            <person name="Wang Z."/>
        </authorList>
    </citation>
    <scope>NUCLEOTIDE SEQUENCE [LARGE SCALE GENOMIC DNA]</scope>
    <source>
        <strain evidence="10 11">ALS 81</strain>
    </source>
</reference>
<comment type="similarity">
    <text evidence="1 7">Belongs to the nitroreductase family.</text>
</comment>
<comment type="cofactor">
    <cofactor evidence="8">
        <name>FMN</name>
        <dbReference type="ChEBI" id="CHEBI:58210"/>
    </cofactor>
    <text evidence="8">Binds 1 FMN per subunit.</text>
</comment>
<evidence type="ECO:0000256" key="2">
    <source>
        <dbReference type="ARBA" id="ARBA00022630"/>
    </source>
</evidence>
<dbReference type="EMBL" id="RAQO01000004">
    <property type="protein sequence ID" value="RKF20427.1"/>
    <property type="molecule type" value="Genomic_DNA"/>
</dbReference>
<keyword evidence="11" id="KW-1185">Reference proteome</keyword>
<dbReference type="InterPro" id="IPR029479">
    <property type="entry name" value="Nitroreductase"/>
</dbReference>
<feature type="binding site" description="in other chain" evidence="8">
    <location>
        <begin position="10"/>
        <end position="12"/>
    </location>
    <ligand>
        <name>FMN</name>
        <dbReference type="ChEBI" id="CHEBI:58210"/>
        <note>ligand shared between dimeric partners</note>
    </ligand>
</feature>
<evidence type="ECO:0000256" key="3">
    <source>
        <dbReference type="ARBA" id="ARBA00022643"/>
    </source>
</evidence>
<dbReference type="Proteomes" id="UP000286482">
    <property type="component" value="Unassembled WGS sequence"/>
</dbReference>
<feature type="binding site" description="in other chain" evidence="8">
    <location>
        <begin position="128"/>
        <end position="130"/>
    </location>
    <ligand>
        <name>FMN</name>
        <dbReference type="ChEBI" id="CHEBI:58210"/>
        <note>ligand shared between dimeric partners</note>
    </ligand>
</feature>
<gene>
    <name evidence="10" type="ORF">DBZ36_08290</name>
</gene>
<accession>A0A420EIE7</accession>
<dbReference type="Pfam" id="PF00881">
    <property type="entry name" value="Nitroreductase"/>
    <property type="match status" value="1"/>
</dbReference>
<comment type="caution">
    <text evidence="10">The sequence shown here is derived from an EMBL/GenBank/DDBJ whole genome shotgun (WGS) entry which is preliminary data.</text>
</comment>
<dbReference type="PANTHER" id="PTHR43821:SF1">
    <property type="entry name" value="NAD(P)H NITROREDUCTASE YDJA-RELATED"/>
    <property type="match status" value="1"/>
</dbReference>
<dbReference type="EC" id="1.-.-.-" evidence="7"/>